<evidence type="ECO:0000256" key="13">
    <source>
        <dbReference type="SAM" id="Phobius"/>
    </source>
</evidence>
<comment type="similarity">
    <text evidence="11">Belongs to the G-protein coupled receptor 1 family.</text>
</comment>
<dbReference type="FunFam" id="1.20.1070.10:FF:000034">
    <property type="entry name" value="G-protein coupled receptor 1"/>
    <property type="match status" value="1"/>
</dbReference>
<dbReference type="EMBL" id="JARO02014089">
    <property type="protein sequence ID" value="KPP58375.1"/>
    <property type="molecule type" value="Genomic_DNA"/>
</dbReference>
<organism evidence="15 16">
    <name type="scientific">Scleropages formosus</name>
    <name type="common">Asian bonytongue</name>
    <name type="synonym">Osteoglossum formosum</name>
    <dbReference type="NCBI Taxonomy" id="113540"/>
    <lineage>
        <taxon>Eukaryota</taxon>
        <taxon>Metazoa</taxon>
        <taxon>Chordata</taxon>
        <taxon>Craniata</taxon>
        <taxon>Vertebrata</taxon>
        <taxon>Euteleostomi</taxon>
        <taxon>Actinopterygii</taxon>
        <taxon>Neopterygii</taxon>
        <taxon>Teleostei</taxon>
        <taxon>Osteoglossocephala</taxon>
        <taxon>Osteoglossomorpha</taxon>
        <taxon>Osteoglossiformes</taxon>
        <taxon>Osteoglossidae</taxon>
        <taxon>Scleropages</taxon>
    </lineage>
</organism>
<keyword evidence="2" id="KW-0145">Chemotaxis</keyword>
<proteinExistence type="inferred from homology"/>
<feature type="transmembrane region" description="Helical" evidence="13">
    <location>
        <begin position="178"/>
        <end position="198"/>
    </location>
</feature>
<evidence type="ECO:0000256" key="12">
    <source>
        <dbReference type="SAM" id="MobiDB-lite"/>
    </source>
</evidence>
<feature type="non-terminal residue" evidence="15">
    <location>
        <position position="1"/>
    </location>
</feature>
<evidence type="ECO:0000313" key="15">
    <source>
        <dbReference type="EMBL" id="KPP58375.1"/>
    </source>
</evidence>
<keyword evidence="9 11" id="KW-0807">Transducer</keyword>
<evidence type="ECO:0000256" key="2">
    <source>
        <dbReference type="ARBA" id="ARBA00022500"/>
    </source>
</evidence>
<dbReference type="PANTHER" id="PTHR24225:SF56">
    <property type="entry name" value="C5A ANAPHYLATOXIN CHEMOTACTIC RECEPTOR 1"/>
    <property type="match status" value="1"/>
</dbReference>
<dbReference type="Gene3D" id="1.20.1070.10">
    <property type="entry name" value="Rhodopsin 7-helix transmembrane proteins"/>
    <property type="match status" value="2"/>
</dbReference>
<evidence type="ECO:0000256" key="10">
    <source>
        <dbReference type="ARBA" id="ARBA00025736"/>
    </source>
</evidence>
<dbReference type="InterPro" id="IPR000826">
    <property type="entry name" value="Formyl_rcpt-rel"/>
</dbReference>
<evidence type="ECO:0000256" key="11">
    <source>
        <dbReference type="RuleBase" id="RU000688"/>
    </source>
</evidence>
<evidence type="ECO:0000256" key="4">
    <source>
        <dbReference type="ARBA" id="ARBA00022989"/>
    </source>
</evidence>
<dbReference type="GO" id="GO:0007200">
    <property type="term" value="P:phospholipase C-activating G protein-coupled receptor signaling pathway"/>
    <property type="evidence" value="ECO:0007669"/>
    <property type="project" value="TreeGrafter"/>
</dbReference>
<evidence type="ECO:0000256" key="1">
    <source>
        <dbReference type="ARBA" id="ARBA00004141"/>
    </source>
</evidence>
<dbReference type="AlphaFoldDB" id="A0A0P7W6Q5"/>
<evidence type="ECO:0000256" key="8">
    <source>
        <dbReference type="ARBA" id="ARBA00023170"/>
    </source>
</evidence>
<feature type="transmembrane region" description="Helical" evidence="13">
    <location>
        <begin position="143"/>
        <end position="166"/>
    </location>
</feature>
<dbReference type="GO" id="GO:0007204">
    <property type="term" value="P:positive regulation of cytosolic calcium ion concentration"/>
    <property type="evidence" value="ECO:0007669"/>
    <property type="project" value="TreeGrafter"/>
</dbReference>
<feature type="transmembrane region" description="Helical" evidence="13">
    <location>
        <begin position="385"/>
        <end position="410"/>
    </location>
</feature>
<evidence type="ECO:0000313" key="16">
    <source>
        <dbReference type="Proteomes" id="UP000034805"/>
    </source>
</evidence>
<feature type="region of interest" description="Disordered" evidence="12">
    <location>
        <begin position="436"/>
        <end position="460"/>
    </location>
</feature>
<dbReference type="PROSITE" id="PS00237">
    <property type="entry name" value="G_PROTEIN_RECEP_F1_1"/>
    <property type="match status" value="1"/>
</dbReference>
<dbReference type="GO" id="GO:0006954">
    <property type="term" value="P:inflammatory response"/>
    <property type="evidence" value="ECO:0007669"/>
    <property type="project" value="TreeGrafter"/>
</dbReference>
<keyword evidence="3 11" id="KW-0812">Transmembrane</keyword>
<dbReference type="GO" id="GO:0004930">
    <property type="term" value="F:G protein-coupled receptor activity"/>
    <property type="evidence" value="ECO:0007669"/>
    <property type="project" value="UniProtKB-KW"/>
</dbReference>
<dbReference type="Pfam" id="PF00001">
    <property type="entry name" value="7tm_1"/>
    <property type="match status" value="1"/>
</dbReference>
<keyword evidence="7" id="KW-1015">Disulfide bond</keyword>
<dbReference type="InterPro" id="IPR017452">
    <property type="entry name" value="GPCR_Rhodpsn_7TM"/>
</dbReference>
<comment type="similarity">
    <text evidence="10">Belongs to the chemokine-like receptor (CMKLR) family.</text>
</comment>
<evidence type="ECO:0000256" key="5">
    <source>
        <dbReference type="ARBA" id="ARBA00023040"/>
    </source>
</evidence>
<name>A0A0P7W6Q5_SCLFO</name>
<keyword evidence="6 13" id="KW-0472">Membrane</keyword>
<dbReference type="GO" id="GO:0006935">
    <property type="term" value="P:chemotaxis"/>
    <property type="evidence" value="ECO:0007669"/>
    <property type="project" value="UniProtKB-KW"/>
</dbReference>
<gene>
    <name evidence="15" type="ORF">Z043_123803</name>
</gene>
<feature type="transmembrane region" description="Helical" evidence="13">
    <location>
        <begin position="257"/>
        <end position="279"/>
    </location>
</feature>
<comment type="subcellular location">
    <subcellularLocation>
        <location evidence="1">Membrane</location>
        <topology evidence="1">Multi-pass membrane protein</topology>
    </subcellularLocation>
</comment>
<accession>A0A0P7W6Q5</accession>
<dbReference type="PRINTS" id="PR00526">
    <property type="entry name" value="FMETLEUPHER"/>
</dbReference>
<dbReference type="PROSITE" id="PS50262">
    <property type="entry name" value="G_PROTEIN_RECEP_F1_2"/>
    <property type="match status" value="1"/>
</dbReference>
<evidence type="ECO:0000256" key="3">
    <source>
        <dbReference type="ARBA" id="ARBA00022692"/>
    </source>
</evidence>
<protein>
    <submittedName>
        <fullName evidence="15">C5a anaphylatoxin chemotactic receptor 1-like</fullName>
    </submittedName>
</protein>
<comment type="caution">
    <text evidence="15">The sequence shown here is derived from an EMBL/GenBank/DDBJ whole genome shotgun (WGS) entry which is preliminary data.</text>
</comment>
<dbReference type="Proteomes" id="UP000034805">
    <property type="component" value="Unassembled WGS sequence"/>
</dbReference>
<evidence type="ECO:0000256" key="9">
    <source>
        <dbReference type="ARBA" id="ARBA00023224"/>
    </source>
</evidence>
<dbReference type="SUPFAM" id="SSF81321">
    <property type="entry name" value="Family A G protein-coupled receptor-like"/>
    <property type="match status" value="2"/>
</dbReference>
<reference evidence="15 16" key="1">
    <citation type="submission" date="2015-08" db="EMBL/GenBank/DDBJ databases">
        <title>The genome of the Asian arowana (Scleropages formosus).</title>
        <authorList>
            <person name="Tan M.H."/>
            <person name="Gan H.M."/>
            <person name="Croft L.J."/>
            <person name="Austin C.M."/>
        </authorList>
    </citation>
    <scope>NUCLEOTIDE SEQUENCE [LARGE SCALE GENOMIC DNA]</scope>
    <source>
        <strain evidence="15">Aro1</strain>
    </source>
</reference>
<keyword evidence="4 13" id="KW-1133">Transmembrane helix</keyword>
<dbReference type="STRING" id="113540.ENSSFOP00015076594"/>
<feature type="domain" description="G-protein coupled receptors family 1 profile" evidence="14">
    <location>
        <begin position="158"/>
        <end position="407"/>
    </location>
</feature>
<feature type="transmembrane region" description="Helical" evidence="13">
    <location>
        <begin position="218"/>
        <end position="236"/>
    </location>
</feature>
<evidence type="ECO:0000259" key="14">
    <source>
        <dbReference type="PROSITE" id="PS50262"/>
    </source>
</evidence>
<keyword evidence="8 11" id="KW-0675">Receptor</keyword>
<feature type="compositionally biased region" description="Polar residues" evidence="12">
    <location>
        <begin position="436"/>
        <end position="454"/>
    </location>
</feature>
<keyword evidence="5 11" id="KW-0297">G-protein coupled receptor</keyword>
<dbReference type="PRINTS" id="PR00237">
    <property type="entry name" value="GPCRRHODOPSN"/>
</dbReference>
<dbReference type="PANTHER" id="PTHR24225">
    <property type="entry name" value="CHEMOTACTIC RECEPTOR"/>
    <property type="match status" value="1"/>
</dbReference>
<feature type="transmembrane region" description="Helical" evidence="13">
    <location>
        <begin position="299"/>
        <end position="326"/>
    </location>
</feature>
<feature type="transmembrane region" description="Helical" evidence="13">
    <location>
        <begin position="347"/>
        <end position="365"/>
    </location>
</feature>
<sequence length="460" mass="52023">VDLLMLGVEQHSPEMPHWQLAGVLTHCLAYFNSCLNPLLYVCLGRGFKDSVRRSLRGVLSFLSEEPSRQQTQRKSLSYTKSTSDNTCERSFGAAEFFCSTLMMDSTNITFPTEEPWNDSYYDPLNDTEIIVDVPSPLGPNQQAALACYSLILLLGVPGNAIVLWVTGFRMPPTVNTQWFLQLALADLLCCLSLPLLMVPLAQDQHWPFGPLACKLLLSSLYVTMYCSVLLLVLISLDRWLLVSRPVWCQNWRRPRSVRVLCIGVWLLALLCSTPHFVYIKEHKYGEDKAVCSAFYTAQAARIVTVLRFLLSFLLPFFVIVLCHWVVYRRAARGPNKSKGSSARSNRTRKVIIAVVLGFALCWLPFHLVDLLMLGVEQHSPEMPHWQLAGVLTHCLAYFNSCLNPLLYVCLGRGFKDSVRRSLRGVLSFLSEEPSRQQTQRQSLSYIQTKSTSDSTQEKAL</sequence>
<dbReference type="GO" id="GO:0005886">
    <property type="term" value="C:plasma membrane"/>
    <property type="evidence" value="ECO:0007669"/>
    <property type="project" value="TreeGrafter"/>
</dbReference>
<evidence type="ECO:0000256" key="7">
    <source>
        <dbReference type="ARBA" id="ARBA00023157"/>
    </source>
</evidence>
<dbReference type="GO" id="GO:0004878">
    <property type="term" value="F:complement component C5a receptor activity"/>
    <property type="evidence" value="ECO:0007669"/>
    <property type="project" value="TreeGrafter"/>
</dbReference>
<evidence type="ECO:0000256" key="6">
    <source>
        <dbReference type="ARBA" id="ARBA00023136"/>
    </source>
</evidence>
<dbReference type="InterPro" id="IPR000276">
    <property type="entry name" value="GPCR_Rhodpsn"/>
</dbReference>